<keyword evidence="4" id="KW-1185">Reference proteome</keyword>
<name>A0A143BK20_9BACT</name>
<dbReference type="InterPro" id="IPR012899">
    <property type="entry name" value="LTXXQ"/>
</dbReference>
<feature type="chain" id="PRO_5007506910" description="Periplasmic heavy metal sensor" evidence="2">
    <location>
        <begin position="24"/>
        <end position="197"/>
    </location>
</feature>
<dbReference type="STRING" id="1379270.GEMMAAP_09170"/>
<dbReference type="Pfam" id="PF07813">
    <property type="entry name" value="LTXXQ"/>
    <property type="match status" value="1"/>
</dbReference>
<feature type="compositionally biased region" description="Basic residues" evidence="1">
    <location>
        <begin position="188"/>
        <end position="197"/>
    </location>
</feature>
<evidence type="ECO:0008006" key="5">
    <source>
        <dbReference type="Google" id="ProtNLM"/>
    </source>
</evidence>
<keyword evidence="2" id="KW-0732">Signal</keyword>
<feature type="region of interest" description="Disordered" evidence="1">
    <location>
        <begin position="165"/>
        <end position="197"/>
    </location>
</feature>
<feature type="compositionally biased region" description="Basic and acidic residues" evidence="1">
    <location>
        <begin position="35"/>
        <end position="46"/>
    </location>
</feature>
<gene>
    <name evidence="3" type="ORF">GEMMAAP_09170</name>
</gene>
<feature type="region of interest" description="Disordered" evidence="1">
    <location>
        <begin position="23"/>
        <end position="46"/>
    </location>
</feature>
<organism evidence="3 4">
    <name type="scientific">Gemmatimonas phototrophica</name>
    <dbReference type="NCBI Taxonomy" id="1379270"/>
    <lineage>
        <taxon>Bacteria</taxon>
        <taxon>Pseudomonadati</taxon>
        <taxon>Gemmatimonadota</taxon>
        <taxon>Gemmatimonadia</taxon>
        <taxon>Gemmatimonadales</taxon>
        <taxon>Gemmatimonadaceae</taxon>
        <taxon>Gemmatimonas</taxon>
    </lineage>
</organism>
<dbReference type="EMBL" id="CP011454">
    <property type="protein sequence ID" value="AMW04953.1"/>
    <property type="molecule type" value="Genomic_DNA"/>
</dbReference>
<dbReference type="KEGG" id="gph:GEMMAAP_09170"/>
<proteinExistence type="predicted"/>
<dbReference type="Proteomes" id="UP000076404">
    <property type="component" value="Chromosome"/>
</dbReference>
<feature type="signal peptide" evidence="2">
    <location>
        <begin position="1"/>
        <end position="23"/>
    </location>
</feature>
<dbReference type="RefSeq" id="WP_026850781.1">
    <property type="nucleotide sequence ID" value="NZ_CP011454.1"/>
</dbReference>
<protein>
    <recommendedName>
        <fullName evidence="5">Periplasmic heavy metal sensor</fullName>
    </recommendedName>
</protein>
<dbReference type="OrthoDB" id="9957417at2"/>
<dbReference type="GO" id="GO:0042597">
    <property type="term" value="C:periplasmic space"/>
    <property type="evidence" value="ECO:0007669"/>
    <property type="project" value="InterPro"/>
</dbReference>
<reference evidence="3 4" key="1">
    <citation type="journal article" date="2014" name="Proc. Natl. Acad. Sci. U.S.A.">
        <title>Functional type 2 photosynthetic reaction centers found in the rare bacterial phylum Gemmatimonadetes.</title>
        <authorList>
            <person name="Zeng Y."/>
            <person name="Feng F."/>
            <person name="Medova H."/>
            <person name="Dean J."/>
            <person name="Koblizek M."/>
        </authorList>
    </citation>
    <scope>NUCLEOTIDE SEQUENCE [LARGE SCALE GENOMIC DNA]</scope>
    <source>
        <strain evidence="3 4">AP64</strain>
    </source>
</reference>
<sequence>MTLRRAVWLGVAVMSLGPALMMAQSGPPAGQPPTREIRGRRADDPRRQELEKRFQQRVENMVRQRLQLTDEQAVKLREVASRAEGARRVLRRDEMQARQAMREELQAGDSANEARVVELLEQMPRLERRRLELLEQEQRELSRFLTPVQRARYFALQDELRRGMQELQRRRLGADSSGNPTAGTGTPYRRRPPAGIP</sequence>
<accession>A0A143BK20</accession>
<evidence type="ECO:0000256" key="2">
    <source>
        <dbReference type="SAM" id="SignalP"/>
    </source>
</evidence>
<evidence type="ECO:0000256" key="1">
    <source>
        <dbReference type="SAM" id="MobiDB-lite"/>
    </source>
</evidence>
<dbReference type="AlphaFoldDB" id="A0A143BK20"/>
<evidence type="ECO:0000313" key="4">
    <source>
        <dbReference type="Proteomes" id="UP000076404"/>
    </source>
</evidence>
<dbReference type="Gene3D" id="1.20.120.1490">
    <property type="match status" value="1"/>
</dbReference>
<dbReference type="eggNOG" id="ENOG502ZV24">
    <property type="taxonomic scope" value="Bacteria"/>
</dbReference>
<evidence type="ECO:0000313" key="3">
    <source>
        <dbReference type="EMBL" id="AMW04953.1"/>
    </source>
</evidence>
<reference evidence="3 4" key="2">
    <citation type="journal article" date="2016" name="Environ. Microbiol. Rep.">
        <title>Metagenomic evidence for the presence of phototrophic Gemmatimonadetes bacteria in diverse environments.</title>
        <authorList>
            <person name="Zeng Y."/>
            <person name="Baumbach J."/>
            <person name="Barbosa E.G."/>
            <person name="Azevedo V."/>
            <person name="Zhang C."/>
            <person name="Koblizek M."/>
        </authorList>
    </citation>
    <scope>NUCLEOTIDE SEQUENCE [LARGE SCALE GENOMIC DNA]</scope>
    <source>
        <strain evidence="3 4">AP64</strain>
    </source>
</reference>